<keyword evidence="2" id="KW-1185">Reference proteome</keyword>
<dbReference type="RefSeq" id="WP_377418442.1">
    <property type="nucleotide sequence ID" value="NZ_JBHSPR010000007.1"/>
</dbReference>
<gene>
    <name evidence="1" type="ORF">ACFP2T_06460</name>
</gene>
<comment type="caution">
    <text evidence="1">The sequence shown here is derived from an EMBL/GenBank/DDBJ whole genome shotgun (WGS) entry which is preliminary data.</text>
</comment>
<protein>
    <submittedName>
        <fullName evidence="1">Uncharacterized protein</fullName>
    </submittedName>
</protein>
<reference evidence="2" key="1">
    <citation type="journal article" date="2019" name="Int. J. Syst. Evol. Microbiol.">
        <title>The Global Catalogue of Microorganisms (GCM) 10K type strain sequencing project: providing services to taxonomists for standard genome sequencing and annotation.</title>
        <authorList>
            <consortium name="The Broad Institute Genomics Platform"/>
            <consortium name="The Broad Institute Genome Sequencing Center for Infectious Disease"/>
            <person name="Wu L."/>
            <person name="Ma J."/>
        </authorList>
    </citation>
    <scope>NUCLEOTIDE SEQUENCE [LARGE SCALE GENOMIC DNA]</scope>
    <source>
        <strain evidence="2">ZS-35-S2</strain>
    </source>
</reference>
<evidence type="ECO:0000313" key="1">
    <source>
        <dbReference type="EMBL" id="MFC6015831.1"/>
    </source>
</evidence>
<accession>A0ABW1K256</accession>
<organism evidence="1 2">
    <name type="scientific">Plantactinospora solaniradicis</name>
    <dbReference type="NCBI Taxonomy" id="1723736"/>
    <lineage>
        <taxon>Bacteria</taxon>
        <taxon>Bacillati</taxon>
        <taxon>Actinomycetota</taxon>
        <taxon>Actinomycetes</taxon>
        <taxon>Micromonosporales</taxon>
        <taxon>Micromonosporaceae</taxon>
        <taxon>Plantactinospora</taxon>
    </lineage>
</organism>
<dbReference type="Proteomes" id="UP001596203">
    <property type="component" value="Unassembled WGS sequence"/>
</dbReference>
<proteinExistence type="predicted"/>
<sequence>MTSGIPARPLLGLADPVSAATLSMIHVGKRKMAARWTDSVGP</sequence>
<dbReference type="EMBL" id="JBHSPR010000007">
    <property type="protein sequence ID" value="MFC6015831.1"/>
    <property type="molecule type" value="Genomic_DNA"/>
</dbReference>
<name>A0ABW1K256_9ACTN</name>
<evidence type="ECO:0000313" key="2">
    <source>
        <dbReference type="Proteomes" id="UP001596203"/>
    </source>
</evidence>